<name>A0AAX4PKA0_9CHLO</name>
<evidence type="ECO:0000256" key="1">
    <source>
        <dbReference type="SAM" id="Phobius"/>
    </source>
</evidence>
<accession>A0AAX4PKA0</accession>
<dbReference type="PANTHER" id="PTHR13304:SF0">
    <property type="entry name" value="GLYCOSYLPHOSPHATIDYLINOSITOL ANCHOR ATTACHMENT 1 PROTEIN"/>
    <property type="match status" value="1"/>
</dbReference>
<keyword evidence="1" id="KW-0812">Transmembrane</keyword>
<keyword evidence="1" id="KW-1133">Transmembrane helix</keyword>
<dbReference type="EMBL" id="CP151516">
    <property type="protein sequence ID" value="WZN66728.1"/>
    <property type="molecule type" value="Genomic_DNA"/>
</dbReference>
<keyword evidence="3" id="KW-1185">Reference proteome</keyword>
<evidence type="ECO:0000313" key="3">
    <source>
        <dbReference type="Proteomes" id="UP001472866"/>
    </source>
</evidence>
<protein>
    <submittedName>
        <fullName evidence="2">Uncharacterized protein</fullName>
    </submittedName>
</protein>
<feature type="transmembrane region" description="Helical" evidence="1">
    <location>
        <begin position="363"/>
        <end position="384"/>
    </location>
</feature>
<feature type="transmembrane region" description="Helical" evidence="1">
    <location>
        <begin position="390"/>
        <end position="409"/>
    </location>
</feature>
<reference evidence="2 3" key="1">
    <citation type="submission" date="2024-03" db="EMBL/GenBank/DDBJ databases">
        <title>Complete genome sequence of the green alga Chloropicon roscoffensis RCC1871.</title>
        <authorList>
            <person name="Lemieux C."/>
            <person name="Pombert J.-F."/>
            <person name="Otis C."/>
            <person name="Turmel M."/>
        </authorList>
    </citation>
    <scope>NUCLEOTIDE SEQUENCE [LARGE SCALE GENOMIC DNA]</scope>
    <source>
        <strain evidence="2 3">RCC1871</strain>
    </source>
</reference>
<gene>
    <name evidence="2" type="ORF">HKI87_16g82980</name>
</gene>
<dbReference type="AlphaFoldDB" id="A0AAX4PKA0"/>
<dbReference type="GO" id="GO:0016255">
    <property type="term" value="P:attachment of GPI anchor to protein"/>
    <property type="evidence" value="ECO:0007669"/>
    <property type="project" value="TreeGrafter"/>
</dbReference>
<keyword evidence="1" id="KW-0472">Membrane</keyword>
<dbReference type="Pfam" id="PF04114">
    <property type="entry name" value="Gaa1"/>
    <property type="match status" value="1"/>
</dbReference>
<evidence type="ECO:0000313" key="2">
    <source>
        <dbReference type="EMBL" id="WZN66728.1"/>
    </source>
</evidence>
<dbReference type="PANTHER" id="PTHR13304">
    <property type="entry name" value="GLYCOSYLPHOSPHATIDYLINOSITOL ANCHOR ATTACHMENT 1 PROTEIN"/>
    <property type="match status" value="1"/>
</dbReference>
<proteinExistence type="predicted"/>
<feature type="transmembrane region" description="Helical" evidence="1">
    <location>
        <begin position="330"/>
        <end position="351"/>
    </location>
</feature>
<dbReference type="Proteomes" id="UP001472866">
    <property type="component" value="Chromosome 16"/>
</dbReference>
<organism evidence="2 3">
    <name type="scientific">Chloropicon roscoffensis</name>
    <dbReference type="NCBI Taxonomy" id="1461544"/>
    <lineage>
        <taxon>Eukaryota</taxon>
        <taxon>Viridiplantae</taxon>
        <taxon>Chlorophyta</taxon>
        <taxon>Chloropicophyceae</taxon>
        <taxon>Chloropicales</taxon>
        <taxon>Chloropicaceae</taxon>
        <taxon>Chloropicon</taxon>
    </lineage>
</organism>
<dbReference type="GO" id="GO:0042765">
    <property type="term" value="C:GPI-anchor transamidase complex"/>
    <property type="evidence" value="ECO:0007669"/>
    <property type="project" value="InterPro"/>
</dbReference>
<dbReference type="InterPro" id="IPR007246">
    <property type="entry name" value="Gaa1"/>
</dbReference>
<sequence length="420" mass="44522">MVLRRWEVLVTMVWLVGLAGPVALPFFAETVRLDENALLPHQSAPTFRTGGSKLRPGFNLRSVLRDHGLPFSPAAGVDACDATTTVVKAGSNPQQQSLLWFVDAALLPLSLDLMLQLGGSKWLARDAIFVHLNASSASCDPSHAAAEWLRGYHETGDHADSGAGNVAAAIILSQGPGPEGGEADLAVRLNGDAGLLPNLDLVTTLRIVHGNAGGASIALAGMADCERAMCGPPQSPRDLARSTSCLWRFYQGHWMGRSDFPGGTFRSLAIDALELAVSPAASRGGRVTAHTLRSLELLSRSLNNVEEKLHHSTYAYLLFSLGCGASSPLAWIWFVVATAAPVALLPLLALWRESRSKGGSPSTGRVGLAMASVAVVCLACLYLFRDPLRAYTLCALAYPTAMLYHRIVVSAAGGPKARQD</sequence>